<evidence type="ECO:0000256" key="2">
    <source>
        <dbReference type="ARBA" id="ARBA00022676"/>
    </source>
</evidence>
<dbReference type="CDD" id="cd04187">
    <property type="entry name" value="DPM1_like_bac"/>
    <property type="match status" value="1"/>
</dbReference>
<keyword evidence="10" id="KW-1185">Reference proteome</keyword>
<keyword evidence="3 9" id="KW-0808">Transferase</keyword>
<organism evidence="9 10">
    <name type="scientific">Sodalis praecaptivus</name>
    <dbReference type="NCBI Taxonomy" id="1239307"/>
    <lineage>
        <taxon>Bacteria</taxon>
        <taxon>Pseudomonadati</taxon>
        <taxon>Pseudomonadota</taxon>
        <taxon>Gammaproteobacteria</taxon>
        <taxon>Enterobacterales</taxon>
        <taxon>Bruguierivoracaceae</taxon>
        <taxon>Sodalis</taxon>
    </lineage>
</organism>
<dbReference type="InterPro" id="IPR029044">
    <property type="entry name" value="Nucleotide-diphossugar_trans"/>
</dbReference>
<evidence type="ECO:0000256" key="4">
    <source>
        <dbReference type="ARBA" id="ARBA00022692"/>
    </source>
</evidence>
<dbReference type="KEGG" id="sod:Sant_1301"/>
<evidence type="ECO:0000259" key="8">
    <source>
        <dbReference type="Pfam" id="PF00535"/>
    </source>
</evidence>
<evidence type="ECO:0000256" key="5">
    <source>
        <dbReference type="ARBA" id="ARBA00022989"/>
    </source>
</evidence>
<dbReference type="Pfam" id="PF00535">
    <property type="entry name" value="Glycos_transf_2"/>
    <property type="match status" value="1"/>
</dbReference>
<dbReference type="HOGENOM" id="CLU_033536_0_1_6"/>
<sequence>MNLSTPPLLAIVVPCYNEEAAFPFCLHSLMEVVTGLQRSNKIQQGSHLLFVDDGSRDSTWQLICSAAAENKAVHGLKLSRNYGHQAALLAGLNLANADVIISIDADLQDDTQCIEQMIDCYLKGNEVVYGVRSRRDSDSWFKRTSATLFYRVMAAMGVEQIQDHADFRLLSRRALKALLTLKEKNIYLRGMVPLVGFKSEKVFYSRAVRVAGDTHYPLTKMISLAVRGITSSSIYPLRIIFHTGFIICLLSALMIIYTLCQKIIGNTVEGWTSISLAILFFGGVQLLCLGVVGEYIGKIYTEVKNRPLFFVEEEINSEVTTKDSEAAQAADALQVTYNTLNNNAK</sequence>
<dbReference type="AlphaFoldDB" id="W0HVX6"/>
<dbReference type="Proteomes" id="UP000019028">
    <property type="component" value="Chromosome"/>
</dbReference>
<dbReference type="InterPro" id="IPR001173">
    <property type="entry name" value="Glyco_trans_2-like"/>
</dbReference>
<keyword evidence="4 7" id="KW-0812">Transmembrane</keyword>
<dbReference type="PATRIC" id="fig|1239307.3.peg.1398"/>
<evidence type="ECO:0000313" key="9">
    <source>
        <dbReference type="EMBL" id="AHF76360.1"/>
    </source>
</evidence>
<keyword evidence="2" id="KW-0328">Glycosyltransferase</keyword>
<dbReference type="PANTHER" id="PTHR48090:SF1">
    <property type="entry name" value="PROPHAGE BACTOPRENOL GLUCOSYL TRANSFERASE HOMOLOG"/>
    <property type="match status" value="1"/>
</dbReference>
<reference evidence="9 10" key="1">
    <citation type="journal article" date="2014" name="Genome Biol. Evol.">
        <title>Genome degeneration and adaptation in a nascent stage of symbiosis.</title>
        <authorList>
            <person name="Oakeson K.F."/>
            <person name="Gil R."/>
            <person name="Clayton A.L."/>
            <person name="Dunn D.M."/>
            <person name="von Niederhausern A.C."/>
            <person name="Hamil C."/>
            <person name="Aoyagi A."/>
            <person name="Duval B."/>
            <person name="Baca A."/>
            <person name="Silva F.J."/>
            <person name="Vallier A."/>
            <person name="Jackson D.G."/>
            <person name="Latorre A."/>
            <person name="Weiss R.B."/>
            <person name="Heddi A."/>
            <person name="Moya A."/>
            <person name="Dale C."/>
        </authorList>
    </citation>
    <scope>NUCLEOTIDE SEQUENCE [LARGE SCALE GENOMIC DNA]</scope>
    <source>
        <strain evidence="9 10">HS1</strain>
    </source>
</reference>
<evidence type="ECO:0000313" key="10">
    <source>
        <dbReference type="Proteomes" id="UP000019028"/>
    </source>
</evidence>
<dbReference type="GO" id="GO:0005886">
    <property type="term" value="C:plasma membrane"/>
    <property type="evidence" value="ECO:0007669"/>
    <property type="project" value="TreeGrafter"/>
</dbReference>
<dbReference type="PANTHER" id="PTHR48090">
    <property type="entry name" value="UNDECAPRENYL-PHOSPHATE 4-DEOXY-4-FORMAMIDO-L-ARABINOSE TRANSFERASE-RELATED"/>
    <property type="match status" value="1"/>
</dbReference>
<keyword evidence="6 7" id="KW-0472">Membrane</keyword>
<name>W0HVX6_9GAMM</name>
<gene>
    <name evidence="9" type="ORF">Sant_1301</name>
</gene>
<feature type="transmembrane region" description="Helical" evidence="7">
    <location>
        <begin position="239"/>
        <end position="259"/>
    </location>
</feature>
<dbReference type="GO" id="GO:0016757">
    <property type="term" value="F:glycosyltransferase activity"/>
    <property type="evidence" value="ECO:0007669"/>
    <property type="project" value="UniProtKB-KW"/>
</dbReference>
<dbReference type="SUPFAM" id="SSF53448">
    <property type="entry name" value="Nucleotide-diphospho-sugar transferases"/>
    <property type="match status" value="1"/>
</dbReference>
<feature type="domain" description="Glycosyltransferase 2-like" evidence="8">
    <location>
        <begin position="11"/>
        <end position="177"/>
    </location>
</feature>
<proteinExistence type="predicted"/>
<evidence type="ECO:0000256" key="1">
    <source>
        <dbReference type="ARBA" id="ARBA00004141"/>
    </source>
</evidence>
<feature type="transmembrane region" description="Helical" evidence="7">
    <location>
        <begin position="271"/>
        <end position="296"/>
    </location>
</feature>
<evidence type="ECO:0000256" key="6">
    <source>
        <dbReference type="ARBA" id="ARBA00023136"/>
    </source>
</evidence>
<comment type="subcellular location">
    <subcellularLocation>
        <location evidence="1">Membrane</location>
        <topology evidence="1">Multi-pass membrane protein</topology>
    </subcellularLocation>
</comment>
<accession>W0HVX6</accession>
<dbReference type="EMBL" id="CP006569">
    <property type="protein sequence ID" value="AHF76360.1"/>
    <property type="molecule type" value="Genomic_DNA"/>
</dbReference>
<evidence type="ECO:0000256" key="3">
    <source>
        <dbReference type="ARBA" id="ARBA00022679"/>
    </source>
</evidence>
<protein>
    <submittedName>
        <fullName evidence="9">Glycosyl transferase family 2</fullName>
    </submittedName>
</protein>
<evidence type="ECO:0000256" key="7">
    <source>
        <dbReference type="SAM" id="Phobius"/>
    </source>
</evidence>
<dbReference type="InterPro" id="IPR050256">
    <property type="entry name" value="Glycosyltransferase_2"/>
</dbReference>
<dbReference type="Gene3D" id="3.90.550.10">
    <property type="entry name" value="Spore Coat Polysaccharide Biosynthesis Protein SpsA, Chain A"/>
    <property type="match status" value="1"/>
</dbReference>
<keyword evidence="5 7" id="KW-1133">Transmembrane helix</keyword>